<sequence>MENPLNGAILAQLAEHPQGLSEYALLQALAGHPFLQALDQGGDLGLFRRHFALMNGLYQLRQRLAADGWWLAISALNIQLQSAQPTDASLTSHDPLGAYYLDWQELDNTDAEAVETLLHGFWRRFAGEERAQARQDALSQLGLAPDADWRMIKSRFRALAARHHPDKGGDSQQFIRIRQAYECLATSRNRGT</sequence>
<dbReference type="RefSeq" id="WP_008482173.1">
    <property type="nucleotide sequence ID" value="NZ_AMRI01000001.1"/>
</dbReference>
<dbReference type="Gene3D" id="1.10.287.110">
    <property type="entry name" value="DnaJ domain"/>
    <property type="match status" value="1"/>
</dbReference>
<keyword evidence="3" id="KW-0346">Stress response</keyword>
<dbReference type="STRING" id="745411.B3C1_00485"/>
<keyword evidence="1" id="KW-0143">Chaperone</keyword>
<accession>K2J4B6</accession>
<dbReference type="SMART" id="SM00271">
    <property type="entry name" value="DnaJ"/>
    <property type="match status" value="1"/>
</dbReference>
<proteinExistence type="predicted"/>
<evidence type="ECO:0000259" key="2">
    <source>
        <dbReference type="PROSITE" id="PS50076"/>
    </source>
</evidence>
<dbReference type="Pfam" id="PF12339">
    <property type="entry name" value="DNAJ_related"/>
    <property type="match status" value="1"/>
</dbReference>
<reference evidence="3 4" key="1">
    <citation type="journal article" date="2012" name="J. Bacteriol.">
        <title>Genome Sequence of Gallaecimonas xiamenensis Type Strain 3-C-1.</title>
        <authorList>
            <person name="Lai Q."/>
            <person name="Wang L."/>
            <person name="Wang W."/>
            <person name="Shao Z."/>
        </authorList>
    </citation>
    <scope>NUCLEOTIDE SEQUENCE [LARGE SCALE GENOMIC DNA]</scope>
    <source>
        <strain evidence="3 4">3-C-1</strain>
    </source>
</reference>
<name>K2J4B6_9GAMM</name>
<dbReference type="PROSITE" id="PS50076">
    <property type="entry name" value="DNAJ_2"/>
    <property type="match status" value="1"/>
</dbReference>
<dbReference type="InterPro" id="IPR001623">
    <property type="entry name" value="DnaJ_domain"/>
</dbReference>
<evidence type="ECO:0000313" key="3">
    <source>
        <dbReference type="EMBL" id="EKE77891.1"/>
    </source>
</evidence>
<dbReference type="EMBL" id="AMRI01000001">
    <property type="protein sequence ID" value="EKE77891.1"/>
    <property type="molecule type" value="Genomic_DNA"/>
</dbReference>
<evidence type="ECO:0000313" key="4">
    <source>
        <dbReference type="Proteomes" id="UP000006755"/>
    </source>
</evidence>
<feature type="domain" description="J" evidence="2">
    <location>
        <begin position="136"/>
        <end position="192"/>
    </location>
</feature>
<keyword evidence="4" id="KW-1185">Reference proteome</keyword>
<dbReference type="Pfam" id="PF00226">
    <property type="entry name" value="DnaJ"/>
    <property type="match status" value="1"/>
</dbReference>
<protein>
    <submittedName>
        <fullName evidence="3">Heat shock protein DnaJ domain-containing protein</fullName>
    </submittedName>
</protein>
<dbReference type="eggNOG" id="COG2214">
    <property type="taxonomic scope" value="Bacteria"/>
</dbReference>
<comment type="caution">
    <text evidence="3">The sequence shown here is derived from an EMBL/GenBank/DDBJ whole genome shotgun (WGS) entry which is preliminary data.</text>
</comment>
<dbReference type="InterPro" id="IPR021059">
    <property type="entry name" value="DnaJ-related_N"/>
</dbReference>
<evidence type="ECO:0000256" key="1">
    <source>
        <dbReference type="ARBA" id="ARBA00023186"/>
    </source>
</evidence>
<dbReference type="InterPro" id="IPR036869">
    <property type="entry name" value="J_dom_sf"/>
</dbReference>
<dbReference type="AlphaFoldDB" id="K2J4B6"/>
<dbReference type="Proteomes" id="UP000006755">
    <property type="component" value="Unassembled WGS sequence"/>
</dbReference>
<dbReference type="CDD" id="cd06257">
    <property type="entry name" value="DnaJ"/>
    <property type="match status" value="1"/>
</dbReference>
<organism evidence="3 4">
    <name type="scientific">Gallaecimonas xiamenensis 3-C-1</name>
    <dbReference type="NCBI Taxonomy" id="745411"/>
    <lineage>
        <taxon>Bacteria</taxon>
        <taxon>Pseudomonadati</taxon>
        <taxon>Pseudomonadota</taxon>
        <taxon>Gammaproteobacteria</taxon>
        <taxon>Enterobacterales</taxon>
        <taxon>Gallaecimonadaceae</taxon>
        <taxon>Gallaecimonas</taxon>
    </lineage>
</organism>
<dbReference type="SUPFAM" id="SSF46565">
    <property type="entry name" value="Chaperone J-domain"/>
    <property type="match status" value="1"/>
</dbReference>
<gene>
    <name evidence="3" type="ORF">B3C1_00485</name>
</gene>